<dbReference type="InterPro" id="IPR050553">
    <property type="entry name" value="Thioredoxin_ResA/DsbE_sf"/>
</dbReference>
<organism evidence="6 7">
    <name type="scientific">Lacinutrix iliipiscaria</name>
    <dbReference type="NCBI Taxonomy" id="1230532"/>
    <lineage>
        <taxon>Bacteria</taxon>
        <taxon>Pseudomonadati</taxon>
        <taxon>Bacteroidota</taxon>
        <taxon>Flavobacteriia</taxon>
        <taxon>Flavobacteriales</taxon>
        <taxon>Flavobacteriaceae</taxon>
        <taxon>Lacinutrix</taxon>
    </lineage>
</organism>
<protein>
    <submittedName>
        <fullName evidence="6">Redoxin domain-containing protein</fullName>
    </submittedName>
</protein>
<dbReference type="CDD" id="cd02966">
    <property type="entry name" value="TlpA_like_family"/>
    <property type="match status" value="1"/>
</dbReference>
<evidence type="ECO:0000256" key="3">
    <source>
        <dbReference type="ARBA" id="ARBA00023157"/>
    </source>
</evidence>
<dbReference type="PROSITE" id="PS51257">
    <property type="entry name" value="PROKAR_LIPOPROTEIN"/>
    <property type="match status" value="1"/>
</dbReference>
<dbReference type="PROSITE" id="PS00194">
    <property type="entry name" value="THIOREDOXIN_1"/>
    <property type="match status" value="1"/>
</dbReference>
<dbReference type="Pfam" id="PF00578">
    <property type="entry name" value="AhpC-TSA"/>
    <property type="match status" value="1"/>
</dbReference>
<dbReference type="InterPro" id="IPR017937">
    <property type="entry name" value="Thioredoxin_CS"/>
</dbReference>
<keyword evidence="2" id="KW-0201">Cytochrome c-type biogenesis</keyword>
<sequence length="378" mass="42264">MKSILYILCISLVLVSCKNESKTESSDGFLIQGRIDNAEENTLVTLLRNENRQEIILDSTRINGNTFELKGNVESPDMYFIAVDGVQGGLPIIIENETIDINIYSDSISASTIKGGKENNYFNEYQEFVKSLRSRSNKLAADYQVAQQQQDTARIAALRKEYDGFMKENLAHDLEFMTKNEDAILSALILERALMSKQVEFTKIEDLYTNFNASVKNSRSGKVIADYISKNKKTAIGSIAPNFSAPTPDGKTLALNDIKGKVTIIDFWAAWCGPCRRENPNVVKVYEKYHDKGLEIIGVSLDGTPQQKDAKQAWIAAIAQDKLTWHQVSNLQYFNDPIAKEFNINSIPATFILDADGKIVAKDLRGQALDNKIAELLD</sequence>
<dbReference type="InterPro" id="IPR025380">
    <property type="entry name" value="DUF4369"/>
</dbReference>
<keyword evidence="3" id="KW-1015">Disulfide bond</keyword>
<name>A0ABW5WQ87_9FLAO</name>
<evidence type="ECO:0000256" key="2">
    <source>
        <dbReference type="ARBA" id="ARBA00022748"/>
    </source>
</evidence>
<gene>
    <name evidence="6" type="ORF">ACFS5M_13075</name>
</gene>
<comment type="caution">
    <text evidence="6">The sequence shown here is derived from an EMBL/GenBank/DDBJ whole genome shotgun (WGS) entry which is preliminary data.</text>
</comment>
<dbReference type="PROSITE" id="PS51352">
    <property type="entry name" value="THIOREDOXIN_2"/>
    <property type="match status" value="1"/>
</dbReference>
<dbReference type="PANTHER" id="PTHR42852">
    <property type="entry name" value="THIOL:DISULFIDE INTERCHANGE PROTEIN DSBE"/>
    <property type="match status" value="1"/>
</dbReference>
<evidence type="ECO:0000313" key="6">
    <source>
        <dbReference type="EMBL" id="MFD2824607.1"/>
    </source>
</evidence>
<evidence type="ECO:0000313" key="7">
    <source>
        <dbReference type="Proteomes" id="UP001597533"/>
    </source>
</evidence>
<comment type="subcellular location">
    <subcellularLocation>
        <location evidence="1">Cell envelope</location>
    </subcellularLocation>
</comment>
<keyword evidence="7" id="KW-1185">Reference proteome</keyword>
<feature type="domain" description="Thioredoxin" evidence="5">
    <location>
        <begin position="234"/>
        <end position="378"/>
    </location>
</feature>
<proteinExistence type="predicted"/>
<dbReference type="Gene3D" id="3.40.30.10">
    <property type="entry name" value="Glutaredoxin"/>
    <property type="match status" value="1"/>
</dbReference>
<dbReference type="SUPFAM" id="SSF52833">
    <property type="entry name" value="Thioredoxin-like"/>
    <property type="match status" value="1"/>
</dbReference>
<dbReference type="InterPro" id="IPR036249">
    <property type="entry name" value="Thioredoxin-like_sf"/>
</dbReference>
<accession>A0ABW5WQ87</accession>
<evidence type="ECO:0000256" key="4">
    <source>
        <dbReference type="ARBA" id="ARBA00023284"/>
    </source>
</evidence>
<dbReference type="InterPro" id="IPR013766">
    <property type="entry name" value="Thioredoxin_domain"/>
</dbReference>
<dbReference type="InterPro" id="IPR000866">
    <property type="entry name" value="AhpC/TSA"/>
</dbReference>
<dbReference type="PANTHER" id="PTHR42852:SF6">
    <property type="entry name" value="THIOL:DISULFIDE INTERCHANGE PROTEIN DSBE"/>
    <property type="match status" value="1"/>
</dbReference>
<dbReference type="Pfam" id="PF14289">
    <property type="entry name" value="DUF4369"/>
    <property type="match status" value="1"/>
</dbReference>
<keyword evidence="4" id="KW-0676">Redox-active center</keyword>
<dbReference type="EMBL" id="JBHUOV010000015">
    <property type="protein sequence ID" value="MFD2824607.1"/>
    <property type="molecule type" value="Genomic_DNA"/>
</dbReference>
<evidence type="ECO:0000256" key="1">
    <source>
        <dbReference type="ARBA" id="ARBA00004196"/>
    </source>
</evidence>
<dbReference type="RefSeq" id="WP_183489101.1">
    <property type="nucleotide sequence ID" value="NZ_JBHUOV010000015.1"/>
</dbReference>
<dbReference type="Proteomes" id="UP001597533">
    <property type="component" value="Unassembled WGS sequence"/>
</dbReference>
<evidence type="ECO:0000259" key="5">
    <source>
        <dbReference type="PROSITE" id="PS51352"/>
    </source>
</evidence>
<reference evidence="7" key="1">
    <citation type="journal article" date="2019" name="Int. J. Syst. Evol. Microbiol.">
        <title>The Global Catalogue of Microorganisms (GCM) 10K type strain sequencing project: providing services to taxonomists for standard genome sequencing and annotation.</title>
        <authorList>
            <consortium name="The Broad Institute Genomics Platform"/>
            <consortium name="The Broad Institute Genome Sequencing Center for Infectious Disease"/>
            <person name="Wu L."/>
            <person name="Ma J."/>
        </authorList>
    </citation>
    <scope>NUCLEOTIDE SEQUENCE [LARGE SCALE GENOMIC DNA]</scope>
    <source>
        <strain evidence="7">KCTC 32141</strain>
    </source>
</reference>